<dbReference type="GO" id="GO:0019079">
    <property type="term" value="P:viral genome replication"/>
    <property type="evidence" value="ECO:0007669"/>
    <property type="project" value="InterPro"/>
</dbReference>
<comment type="subcellular location">
    <subcellularLocation>
        <location evidence="1">Host nucleus</location>
    </subcellularLocation>
</comment>
<evidence type="ECO:0000256" key="3">
    <source>
        <dbReference type="ARBA" id="ARBA00022705"/>
    </source>
</evidence>
<keyword evidence="3" id="KW-0235">DNA replication</keyword>
<dbReference type="GO" id="GO:0006260">
    <property type="term" value="P:DNA replication"/>
    <property type="evidence" value="ECO:0007669"/>
    <property type="project" value="UniProtKB-KW"/>
</dbReference>
<evidence type="ECO:0000256" key="4">
    <source>
        <dbReference type="ARBA" id="ARBA00022741"/>
    </source>
</evidence>
<proteinExistence type="predicted"/>
<dbReference type="SUPFAM" id="SSF52540">
    <property type="entry name" value="P-loop containing nucleoside triphosphate hydrolases"/>
    <property type="match status" value="1"/>
</dbReference>
<feature type="domain" description="SF3 helicase" evidence="6">
    <location>
        <begin position="331"/>
        <end position="559"/>
    </location>
</feature>
<keyword evidence="5" id="KW-0067">ATP-binding</keyword>
<evidence type="ECO:0000259" key="6">
    <source>
        <dbReference type="PROSITE" id="PS51206"/>
    </source>
</evidence>
<dbReference type="GO" id="GO:0005524">
    <property type="term" value="F:ATP binding"/>
    <property type="evidence" value="ECO:0007669"/>
    <property type="project" value="UniProtKB-KW"/>
</dbReference>
<dbReference type="Pfam" id="PF01057">
    <property type="entry name" value="Parvo_NS1"/>
    <property type="match status" value="1"/>
</dbReference>
<name>A0A7L7YTH9_9VIRU</name>
<dbReference type="EMBL" id="MT733030">
    <property type="protein sequence ID" value="QOD39525.1"/>
    <property type="molecule type" value="Genomic_DNA"/>
</dbReference>
<accession>A0A7L7YTH9</accession>
<protein>
    <submittedName>
        <fullName evidence="7">NS1</fullName>
    </submittedName>
</protein>
<dbReference type="GO" id="GO:0042025">
    <property type="term" value="C:host cell nucleus"/>
    <property type="evidence" value="ECO:0007669"/>
    <property type="project" value="UniProtKB-SubCell"/>
</dbReference>
<organism evidence="7">
    <name type="scientific">uncultured densovirus</name>
    <dbReference type="NCBI Taxonomy" id="748192"/>
    <lineage>
        <taxon>Viruses</taxon>
        <taxon>Monodnaviria</taxon>
        <taxon>Shotokuvirae</taxon>
        <taxon>Cossaviricota</taxon>
        <taxon>Quintoviricetes</taxon>
        <taxon>Piccovirales</taxon>
        <taxon>Parvoviridae</taxon>
        <taxon>Densovirinae</taxon>
        <taxon>environmental samples</taxon>
    </lineage>
</organism>
<dbReference type="InterPro" id="IPR027417">
    <property type="entry name" value="P-loop_NTPase"/>
</dbReference>
<dbReference type="Gene3D" id="3.40.50.300">
    <property type="entry name" value="P-loop containing nucleotide triphosphate hydrolases"/>
    <property type="match status" value="1"/>
</dbReference>
<keyword evidence="4" id="KW-0547">Nucleotide-binding</keyword>
<dbReference type="InterPro" id="IPR014015">
    <property type="entry name" value="Helicase_SF3_DNA-vir"/>
</dbReference>
<sequence>MADRLQELFENFDNDVASTTSNGYYSASGSSTTSNVFENGIGMVDEISELLGNGPVQILDVPPIPEFDPGSERYIPTVIFKPSEAFTSACDRMHKLTSTSTRRYISNVIRCESFDQASGLCRQLRIDAEGTYVGGLLIIRQHQLHVHCVHLCAYSGSHCRCAFIEKAKSRGELRQPISRFRRQFANRLSAADCQNILQYFTEGGDIGETIIIIGGSVEGKLCGDKVLEKQRHSNNPGGEKQHSLEACLQISEIELRSPIEIRDAYEQGRSSRLPRDLESGRGNKTAFQRRVLDVCKMNPVTPIRAIVNHIVWLSDDMLMFKRNDDKMVQSVLDTFSQTICKWSLDEFYAMYTAPGCIPCFSAIDGRPQNLYYNREQSVDILVELLQFQYDDDELAIMDFLYDVWAVVERKLAKCNCICVVSPPSGGKNFFFDTILAFCLNKGQLGNPNKYNHFAFQEAYGKRIILWNEPNYESSQTDMLKLMLGGDQYTVNVKCKQDCAVEKTPIICLSNKRVPFMMDIAFKDRIRLHTWKTAPILKRYTKKPHPMAIYLLFKRYNVFE</sequence>
<keyword evidence="2" id="KW-1048">Host nucleus</keyword>
<evidence type="ECO:0000256" key="1">
    <source>
        <dbReference type="ARBA" id="ARBA00004147"/>
    </source>
</evidence>
<dbReference type="PROSITE" id="PS51206">
    <property type="entry name" value="SF3_HELICASE_1"/>
    <property type="match status" value="1"/>
</dbReference>
<evidence type="ECO:0000256" key="2">
    <source>
        <dbReference type="ARBA" id="ARBA00022562"/>
    </source>
</evidence>
<gene>
    <name evidence="7" type="primary">NS1</name>
</gene>
<dbReference type="InterPro" id="IPR001257">
    <property type="entry name" value="Parvovirus_NS1_helicase"/>
</dbReference>
<reference evidence="7" key="1">
    <citation type="submission" date="2020-07" db="EMBL/GenBank/DDBJ databases">
        <title>Diversity of sea star-associated densoviruses and transcribed endogenized viral elements of densovirus origin.</title>
        <authorList>
            <person name="Jackson E.W."/>
            <person name="Hewson I."/>
        </authorList>
    </citation>
    <scope>NUCLEOTIDE SEQUENCE</scope>
</reference>
<evidence type="ECO:0000256" key="5">
    <source>
        <dbReference type="ARBA" id="ARBA00022840"/>
    </source>
</evidence>
<evidence type="ECO:0000313" key="7">
    <source>
        <dbReference type="EMBL" id="QOD39525.1"/>
    </source>
</evidence>